<feature type="transmembrane region" description="Helical" evidence="1">
    <location>
        <begin position="69"/>
        <end position="89"/>
    </location>
</feature>
<dbReference type="PANTHER" id="PTHR44757">
    <property type="entry name" value="DIGUANYLATE CYCLASE DGCP"/>
    <property type="match status" value="1"/>
</dbReference>
<dbReference type="AlphaFoldDB" id="L0HBP1"/>
<reference evidence="4" key="1">
    <citation type="submission" date="2011-12" db="EMBL/GenBank/DDBJ databases">
        <title>Complete sequence of Methanoregula formicicum SMSP.</title>
        <authorList>
            <person name="Lucas S."/>
            <person name="Han J."/>
            <person name="Lapidus A."/>
            <person name="Cheng J.-F."/>
            <person name="Goodwin L."/>
            <person name="Pitluck S."/>
            <person name="Peters L."/>
            <person name="Ovchinnikova G."/>
            <person name="Teshima H."/>
            <person name="Detter J.C."/>
            <person name="Han C."/>
            <person name="Tapia R."/>
            <person name="Land M."/>
            <person name="Hauser L."/>
            <person name="Kyrpides N."/>
            <person name="Ivanova N."/>
            <person name="Pagani I."/>
            <person name="Imachi H."/>
            <person name="Tamaki H."/>
            <person name="Sekiguchi Y."/>
            <person name="Kamagata Y."/>
            <person name="Cadillo-Quiroz H."/>
            <person name="Zinder S."/>
            <person name="Liu W.-T."/>
            <person name="Woyke T."/>
        </authorList>
    </citation>
    <scope>NUCLEOTIDE SEQUENCE [LARGE SCALE GENOMIC DNA]</scope>
    <source>
        <strain evidence="4">DSM 22288 / NBRC 105244 / SMSP</strain>
    </source>
</reference>
<evidence type="ECO:0000313" key="4">
    <source>
        <dbReference type="Proteomes" id="UP000010824"/>
    </source>
</evidence>
<dbReference type="Proteomes" id="UP000010824">
    <property type="component" value="Chromosome"/>
</dbReference>
<dbReference type="CDD" id="cd00130">
    <property type="entry name" value="PAS"/>
    <property type="match status" value="1"/>
</dbReference>
<dbReference type="SUPFAM" id="SSF55785">
    <property type="entry name" value="PYP-like sensor domain (PAS domain)"/>
    <property type="match status" value="1"/>
</dbReference>
<dbReference type="Pfam" id="PF13426">
    <property type="entry name" value="PAS_9"/>
    <property type="match status" value="1"/>
</dbReference>
<dbReference type="PANTHER" id="PTHR44757:SF2">
    <property type="entry name" value="BIOFILM ARCHITECTURE MAINTENANCE PROTEIN MBAA"/>
    <property type="match status" value="1"/>
</dbReference>
<dbReference type="HOGENOM" id="CLU_1145225_0_0_2"/>
<evidence type="ECO:0000256" key="1">
    <source>
        <dbReference type="SAM" id="Phobius"/>
    </source>
</evidence>
<gene>
    <name evidence="3" type="ordered locus">Metfor_0381</name>
</gene>
<evidence type="ECO:0000313" key="3">
    <source>
        <dbReference type="EMBL" id="AGB01455.1"/>
    </source>
</evidence>
<dbReference type="eggNOG" id="arCOG05183">
    <property type="taxonomic scope" value="Archaea"/>
</dbReference>
<proteinExistence type="predicted"/>
<dbReference type="SMART" id="SM00091">
    <property type="entry name" value="PAS"/>
    <property type="match status" value="1"/>
</dbReference>
<dbReference type="PROSITE" id="PS50112">
    <property type="entry name" value="PAS"/>
    <property type="match status" value="1"/>
</dbReference>
<dbReference type="eggNOG" id="arCOG06940">
    <property type="taxonomic scope" value="Archaea"/>
</dbReference>
<dbReference type="InterPro" id="IPR052155">
    <property type="entry name" value="Biofilm_reg_signaling"/>
</dbReference>
<dbReference type="KEGG" id="mfo:Metfor_0381"/>
<protein>
    <submittedName>
        <fullName evidence="3">PAS domain S-box</fullName>
    </submittedName>
</protein>
<dbReference type="Gene3D" id="3.30.450.20">
    <property type="entry name" value="PAS domain"/>
    <property type="match status" value="1"/>
</dbReference>
<dbReference type="InterPro" id="IPR000014">
    <property type="entry name" value="PAS"/>
</dbReference>
<reference evidence="3 4" key="2">
    <citation type="journal article" date="2014" name="Genome Announc.">
        <title>Complete Genome Sequence of Methanoregula formicica SMSPT, a Mesophilic Hydrogenotrophic Methanogen Isolated from a Methanogenic Upflow Anaerobic Sludge Blanket Reactor.</title>
        <authorList>
            <person name="Yamamoto K."/>
            <person name="Tamaki H."/>
            <person name="Cadillo-Quiroz H."/>
            <person name="Imachi H."/>
            <person name="Kyrpides N."/>
            <person name="Woyke T."/>
            <person name="Goodwin L."/>
            <person name="Zinder S.H."/>
            <person name="Kamagata Y."/>
            <person name="Liu W.T."/>
        </authorList>
    </citation>
    <scope>NUCLEOTIDE SEQUENCE [LARGE SCALE GENOMIC DNA]</scope>
    <source>
        <strain evidence="4">DSM 22288 / NBRC 105244 / SMSP</strain>
    </source>
</reference>
<feature type="transmembrane region" description="Helical" evidence="1">
    <location>
        <begin position="95"/>
        <end position="114"/>
    </location>
</feature>
<dbReference type="InterPro" id="IPR035965">
    <property type="entry name" value="PAS-like_dom_sf"/>
</dbReference>
<evidence type="ECO:0000259" key="2">
    <source>
        <dbReference type="PROSITE" id="PS50112"/>
    </source>
</evidence>
<name>L0HBP1_METFS</name>
<dbReference type="InParanoid" id="L0HBP1"/>
<feature type="domain" description="PAS" evidence="2">
    <location>
        <begin position="128"/>
        <end position="175"/>
    </location>
</feature>
<dbReference type="NCBIfam" id="TIGR00229">
    <property type="entry name" value="sensory_box"/>
    <property type="match status" value="1"/>
</dbReference>
<sequence>MKPLLNSMETAVREPPSIVPFRPAVLAVLSVLVVLTTIYCLTTGIQIVFPHLYYVPIILAAYWYQRNGVLYAAVMGLIYLSLVTLFIGYNPNNVVAAFTRCVAFVVIAGVVAVLSHKIAEKHASLERSEEKFRTIWENIPAGVMLVDADTHEIAAVNPEFEQMTGYMEKEMIGRSCHQFVCPAEKGSCPISDKGMTIDHSERLVLTRNGKSFPVIKTVRPVTIGGRALLIEIMCSHEAKENT</sequence>
<accession>L0HBP1</accession>
<keyword evidence="1" id="KW-0812">Transmembrane</keyword>
<keyword evidence="1" id="KW-0472">Membrane</keyword>
<organism evidence="3 4">
    <name type="scientific">Methanoregula formicica (strain DSM 22288 / NBRC 105244 / SMSP)</name>
    <dbReference type="NCBI Taxonomy" id="593750"/>
    <lineage>
        <taxon>Archaea</taxon>
        <taxon>Methanobacteriati</taxon>
        <taxon>Methanobacteriota</taxon>
        <taxon>Stenosarchaea group</taxon>
        <taxon>Methanomicrobia</taxon>
        <taxon>Methanomicrobiales</taxon>
        <taxon>Methanoregulaceae</taxon>
        <taxon>Methanoregula</taxon>
    </lineage>
</organism>
<keyword evidence="1" id="KW-1133">Transmembrane helix</keyword>
<keyword evidence="4" id="KW-1185">Reference proteome</keyword>
<dbReference type="EMBL" id="CP003167">
    <property type="protein sequence ID" value="AGB01455.1"/>
    <property type="molecule type" value="Genomic_DNA"/>
</dbReference>